<dbReference type="InterPro" id="IPR032675">
    <property type="entry name" value="LRR_dom_sf"/>
</dbReference>
<proteinExistence type="predicted"/>
<dbReference type="GO" id="GO:0031146">
    <property type="term" value="P:SCF-dependent proteasomal ubiquitin-dependent protein catabolic process"/>
    <property type="evidence" value="ECO:0007669"/>
    <property type="project" value="TreeGrafter"/>
</dbReference>
<dbReference type="PANTHER" id="PTHR13318">
    <property type="entry name" value="PARTNER OF PAIRED, ISOFORM B-RELATED"/>
    <property type="match status" value="1"/>
</dbReference>
<evidence type="ECO:0000313" key="2">
    <source>
        <dbReference type="EMBL" id="PEH38500.1"/>
    </source>
</evidence>
<protein>
    <recommendedName>
        <fullName evidence="4">GALA protein</fullName>
    </recommendedName>
</protein>
<gene>
    <name evidence="2" type="ORF">CRM94_29405</name>
</gene>
<evidence type="ECO:0000256" key="1">
    <source>
        <dbReference type="SAM" id="MobiDB-lite"/>
    </source>
</evidence>
<dbReference type="SUPFAM" id="SSF52047">
    <property type="entry name" value="RNI-like"/>
    <property type="match status" value="1"/>
</dbReference>
<feature type="region of interest" description="Disordered" evidence="1">
    <location>
        <begin position="1"/>
        <end position="42"/>
    </location>
</feature>
<sequence>MKSSLTGVSASHDAGIPVADSHATQPEPDHGAPSTNANPGLLSGLGVLRRAFAGGSGAKPATADAAGNTGQRARVPAELLHQIAASGGAETRRAMRPVSRQFHAIAEDQTTQRRLTSSTHLRKVAQAIDQGRYPKLSHLDASGLELRAPSSRRSLAAPFGEAPLPALGKLEKLDLQENGNLGSQGLIQLIGDGAQLRELNAAGTGAGDAGAQYLANLPQLRKLGYGDMRLTIAGVRALAAHPGLESLALGNSPGVGHEGAQVLAGNGRLRELTLDNCAIGNRGAEVLAGMTGLQRLRLPDNDIGDRGALALAANPRLLHLDLRGNSGISQPVRRQLAEQARATGRVILV</sequence>
<dbReference type="RefSeq" id="WP_098154053.1">
    <property type="nucleotide sequence ID" value="NZ_CP065595.1"/>
</dbReference>
<reference evidence="3" key="1">
    <citation type="submission" date="2017-09" db="EMBL/GenBank/DDBJ databases">
        <title>FDA dAtabase for Regulatory Grade micrObial Sequences (FDA-ARGOS): Supporting development and validation of Infectious Disease Dx tests.</title>
        <authorList>
            <person name="Minogue T."/>
            <person name="Wolcott M."/>
            <person name="Wasieloski L."/>
            <person name="Aguilar W."/>
            <person name="Moore D."/>
            <person name="Tallon L."/>
            <person name="Sadzewicz L."/>
            <person name="Ott S."/>
            <person name="Zhao X."/>
            <person name="Nagaraj S."/>
            <person name="Vavikolanu K."/>
            <person name="Aluvathingal J."/>
            <person name="Nadendla S."/>
            <person name="Sichtig H."/>
        </authorList>
    </citation>
    <scope>NUCLEOTIDE SEQUENCE [LARGE SCALE GENOMIC DNA]</scope>
    <source>
        <strain evidence="3">FDAARGOS_390</strain>
    </source>
</reference>
<dbReference type="AlphaFoldDB" id="A0A2A7S5K4"/>
<dbReference type="Gene3D" id="3.80.10.10">
    <property type="entry name" value="Ribonuclease Inhibitor"/>
    <property type="match status" value="1"/>
</dbReference>
<dbReference type="EMBL" id="PDDY01000004">
    <property type="protein sequence ID" value="PEH38500.1"/>
    <property type="molecule type" value="Genomic_DNA"/>
</dbReference>
<name>A0A2A7S5K4_BURGA</name>
<accession>A0A2A7S5K4</accession>
<dbReference type="GO" id="GO:0019005">
    <property type="term" value="C:SCF ubiquitin ligase complex"/>
    <property type="evidence" value="ECO:0007669"/>
    <property type="project" value="TreeGrafter"/>
</dbReference>
<dbReference type="InterPro" id="IPR001611">
    <property type="entry name" value="Leu-rich_rpt"/>
</dbReference>
<dbReference type="SMART" id="SM00368">
    <property type="entry name" value="LRR_RI"/>
    <property type="match status" value="3"/>
</dbReference>
<evidence type="ECO:0008006" key="4">
    <source>
        <dbReference type="Google" id="ProtNLM"/>
    </source>
</evidence>
<dbReference type="Pfam" id="PF13516">
    <property type="entry name" value="LRR_6"/>
    <property type="match status" value="2"/>
</dbReference>
<evidence type="ECO:0000313" key="3">
    <source>
        <dbReference type="Proteomes" id="UP000220629"/>
    </source>
</evidence>
<comment type="caution">
    <text evidence="2">The sequence shown here is derived from an EMBL/GenBank/DDBJ whole genome shotgun (WGS) entry which is preliminary data.</text>
</comment>
<dbReference type="Proteomes" id="UP000220629">
    <property type="component" value="Unassembled WGS sequence"/>
</dbReference>
<organism evidence="2 3">
    <name type="scientific">Burkholderia gladioli</name>
    <name type="common">Pseudomonas marginata</name>
    <name type="synonym">Phytomonas marginata</name>
    <dbReference type="NCBI Taxonomy" id="28095"/>
    <lineage>
        <taxon>Bacteria</taxon>
        <taxon>Pseudomonadati</taxon>
        <taxon>Pseudomonadota</taxon>
        <taxon>Betaproteobacteria</taxon>
        <taxon>Burkholderiales</taxon>
        <taxon>Burkholderiaceae</taxon>
        <taxon>Burkholderia</taxon>
    </lineage>
</organism>